<feature type="compositionally biased region" description="Basic and acidic residues" evidence="1">
    <location>
        <begin position="200"/>
        <end position="209"/>
    </location>
</feature>
<feature type="region of interest" description="Disordered" evidence="1">
    <location>
        <begin position="193"/>
        <end position="282"/>
    </location>
</feature>
<feature type="region of interest" description="Disordered" evidence="1">
    <location>
        <begin position="387"/>
        <end position="409"/>
    </location>
</feature>
<dbReference type="Proteomes" id="UP001054945">
    <property type="component" value="Unassembled WGS sequence"/>
</dbReference>
<feature type="compositionally biased region" description="Basic and acidic residues" evidence="1">
    <location>
        <begin position="233"/>
        <end position="248"/>
    </location>
</feature>
<organism evidence="2 3">
    <name type="scientific">Caerostris extrusa</name>
    <name type="common">Bark spider</name>
    <name type="synonym">Caerostris bankana</name>
    <dbReference type="NCBI Taxonomy" id="172846"/>
    <lineage>
        <taxon>Eukaryota</taxon>
        <taxon>Metazoa</taxon>
        <taxon>Ecdysozoa</taxon>
        <taxon>Arthropoda</taxon>
        <taxon>Chelicerata</taxon>
        <taxon>Arachnida</taxon>
        <taxon>Araneae</taxon>
        <taxon>Araneomorphae</taxon>
        <taxon>Entelegynae</taxon>
        <taxon>Araneoidea</taxon>
        <taxon>Araneidae</taxon>
        <taxon>Caerostris</taxon>
    </lineage>
</organism>
<evidence type="ECO:0000313" key="3">
    <source>
        <dbReference type="Proteomes" id="UP001054945"/>
    </source>
</evidence>
<reference evidence="2 3" key="1">
    <citation type="submission" date="2021-06" db="EMBL/GenBank/DDBJ databases">
        <title>Caerostris extrusa draft genome.</title>
        <authorList>
            <person name="Kono N."/>
            <person name="Arakawa K."/>
        </authorList>
    </citation>
    <scope>NUCLEOTIDE SEQUENCE [LARGE SCALE GENOMIC DNA]</scope>
</reference>
<dbReference type="EMBL" id="BPLR01005579">
    <property type="protein sequence ID" value="GIY03445.1"/>
    <property type="molecule type" value="Genomic_DNA"/>
</dbReference>
<dbReference type="AlphaFoldDB" id="A0AAV4Q352"/>
<keyword evidence="3" id="KW-1185">Reference proteome</keyword>
<evidence type="ECO:0000256" key="1">
    <source>
        <dbReference type="SAM" id="MobiDB-lite"/>
    </source>
</evidence>
<sequence>MVIDQVAENSNPLEFSIPAAVGENDVVGAVFQKFVSLSQRQDRVEYAGGIWDNTAMDMLPSVPVAAETRNSMNRIFSLEEMIECEEEMDGNTSLKIEESPNMACNFLMSNDSSSPVQIPDTKIKRSMSSEGENILFPKIDAERKANKKRTKKAVTFSDNIVIYKDSLQKISSNTDVSGLCSEEVEMSNAACDPKQNLNFEKPKKSDNRRKLTSQSNGLSSSLHQHSVQIQSTDKIRLELKETKKESNKESCAVQHNQNFPISEKEESSLNHPNSVISKPFKKEKENESIENIQVKPVKIKLQSKTISSSKEQFHVGKKKSDDESQNKTFNKDQHPNCWENLVSYLFNNDSETNKKIASCKSPVKMTKKDILNDKTMQDNEVIIEQASFHSETDSEPTSARKSRVKRGQSRDVNVDFLEKKKVDVHIVDDSSRKHDAGETVNWRNHQPSGELNQKDFVSSKSKSLNWREDCIDVREARKNSNFRADDNIMMDNSKEFSHIISDEKVDVHKKTPNFIPCSKELLDPLTRFKNNALPESIWDEPVLKIHEKPVKEDPPALPKSKNSIPIFYESSKKLLQKNEKEKQQLPAKKLYYSESTKFDNRARSSYCSYINSSAMKDVKVIVKIFNQDDVVIENVSSVNLFLRCVFSMSYRIPNWQTALEAFAIAKTFKVHDLESTCQMYFINQKIPTREIPALARFAKSLKAVEALKESKIFEQVQDIAKNISSLDFCAAGNCSVSTAIHVEPSEFSVPLVFEDVKSLAVINNSDLKNTILFKSISSAIRVMSIELKLRTEEFSVGNQDLIIYCDVYKGSHLLFNEEFYEKPKSVLKISFEEGLVVEEEQEIEITVLVENISLQLCPQLDKDDYSSRKFHLKFRSDQKNENKKLFFIDKLHYIHEGF</sequence>
<evidence type="ECO:0000313" key="2">
    <source>
        <dbReference type="EMBL" id="GIY03445.1"/>
    </source>
</evidence>
<protein>
    <recommendedName>
        <fullName evidence="4">BTB domain-containing protein</fullName>
    </recommendedName>
</protein>
<evidence type="ECO:0008006" key="4">
    <source>
        <dbReference type="Google" id="ProtNLM"/>
    </source>
</evidence>
<feature type="compositionally biased region" description="Basic and acidic residues" evidence="1">
    <location>
        <begin position="311"/>
        <end position="333"/>
    </location>
</feature>
<feature type="region of interest" description="Disordered" evidence="1">
    <location>
        <begin position="305"/>
        <end position="333"/>
    </location>
</feature>
<name>A0AAV4Q352_CAEEX</name>
<accession>A0AAV4Q352</accession>
<proteinExistence type="predicted"/>
<comment type="caution">
    <text evidence="2">The sequence shown here is derived from an EMBL/GenBank/DDBJ whole genome shotgun (WGS) entry which is preliminary data.</text>
</comment>
<gene>
    <name evidence="2" type="ORF">CEXT_669011</name>
</gene>
<feature type="compositionally biased region" description="Polar residues" evidence="1">
    <location>
        <begin position="212"/>
        <end position="232"/>
    </location>
</feature>